<dbReference type="InterPro" id="IPR007055">
    <property type="entry name" value="BON_dom"/>
</dbReference>
<evidence type="ECO:0000313" key="2">
    <source>
        <dbReference type="EMBL" id="AHC73632.1"/>
    </source>
</evidence>
<name>V9TTZ3_9PROT</name>
<dbReference type="EMBL" id="CP006745">
    <property type="protein sequence ID" value="AHC73632.1"/>
    <property type="molecule type" value="Genomic_DNA"/>
</dbReference>
<dbReference type="Pfam" id="PF04972">
    <property type="entry name" value="BON"/>
    <property type="match status" value="2"/>
</dbReference>
<organism evidence="2 3">
    <name type="scientific">Candidatus Endolissoclinum faulkneri L5</name>
    <dbReference type="NCBI Taxonomy" id="1401328"/>
    <lineage>
        <taxon>Bacteria</taxon>
        <taxon>Pseudomonadati</taxon>
        <taxon>Pseudomonadota</taxon>
        <taxon>Alphaproteobacteria</taxon>
        <taxon>Rhodospirillales</taxon>
        <taxon>Rhodospirillaceae</taxon>
        <taxon>Candidatus Endolissoclinum</taxon>
    </lineage>
</organism>
<sequence>MNQRNYEYQFCVIIALIAIAVLSIFLVSCSPAGIAIGAGVAGFSAAKTENGFVRTINDRLIYLQLNGKLFQTDYNLFPHLSFSVDRGRVLLTGNVENAENRIIATRLAWSVDGVVEVINELQVNNRASITNFALDTKIGTDLRFRMLADNKIKFINYSVDVVNQTVYIMGIAHTQNELSRVIAHAQDIPFVSGIVNYVIVQ</sequence>
<keyword evidence="3" id="KW-1185">Reference proteome</keyword>
<dbReference type="Proteomes" id="UP000018700">
    <property type="component" value="Chromosome"/>
</dbReference>
<dbReference type="AlphaFoldDB" id="V9TTZ3"/>
<feature type="domain" description="BON" evidence="1">
    <location>
        <begin position="57"/>
        <end position="125"/>
    </location>
</feature>
<dbReference type="OrthoDB" id="8479706at2"/>
<evidence type="ECO:0000259" key="1">
    <source>
        <dbReference type="PROSITE" id="PS50914"/>
    </source>
</evidence>
<dbReference type="KEGG" id="efk:P856_412"/>
<dbReference type="Gene3D" id="3.30.1340.30">
    <property type="match status" value="1"/>
</dbReference>
<proteinExistence type="predicted"/>
<dbReference type="STRING" id="1401328.P856_412"/>
<dbReference type="HOGENOM" id="CLU_083606_5_2_5"/>
<reference evidence="2 3" key="1">
    <citation type="journal article" date="2013" name="PLoS ONE">
        <title>Bacterial endosymbiosis in a chordate host: long-term co-evolution and conservation of secondary metabolism.</title>
        <authorList>
            <person name="Kwan J.C."/>
            <person name="Schmidt E.W."/>
        </authorList>
    </citation>
    <scope>NUCLEOTIDE SEQUENCE [LARGE SCALE GENOMIC DNA]</scope>
    <source>
        <strain evidence="3">faulkneri L5</strain>
    </source>
</reference>
<dbReference type="PROSITE" id="PS51257">
    <property type="entry name" value="PROKAR_LIPOPROTEIN"/>
    <property type="match status" value="1"/>
</dbReference>
<keyword evidence="2" id="KW-0449">Lipoprotein</keyword>
<dbReference type="RefSeq" id="WP_025300512.1">
    <property type="nucleotide sequence ID" value="NZ_CP006745.1"/>
</dbReference>
<accession>V9TTZ3</accession>
<dbReference type="PANTHER" id="PTHR34606:SF15">
    <property type="entry name" value="BON DOMAIN-CONTAINING PROTEIN"/>
    <property type="match status" value="1"/>
</dbReference>
<dbReference type="eggNOG" id="COG2823">
    <property type="taxonomic scope" value="Bacteria"/>
</dbReference>
<protein>
    <submittedName>
        <fullName evidence="2">Putative periplasmic/secreted lipoprotein</fullName>
    </submittedName>
</protein>
<feature type="domain" description="BON" evidence="1">
    <location>
        <begin position="134"/>
        <end position="201"/>
    </location>
</feature>
<dbReference type="PROSITE" id="PS50914">
    <property type="entry name" value="BON"/>
    <property type="match status" value="2"/>
</dbReference>
<dbReference type="PANTHER" id="PTHR34606">
    <property type="entry name" value="BON DOMAIN-CONTAINING PROTEIN"/>
    <property type="match status" value="1"/>
</dbReference>
<evidence type="ECO:0000313" key="3">
    <source>
        <dbReference type="Proteomes" id="UP000018700"/>
    </source>
</evidence>
<gene>
    <name evidence="2" type="ORF">P856_412</name>
</gene>
<dbReference type="InterPro" id="IPR051686">
    <property type="entry name" value="Lipoprotein_DolP"/>
</dbReference>